<organism evidence="1 2">
    <name type="scientific">Echinococcus multilocularis</name>
    <name type="common">Fox tapeworm</name>
    <dbReference type="NCBI Taxonomy" id="6211"/>
    <lineage>
        <taxon>Eukaryota</taxon>
        <taxon>Metazoa</taxon>
        <taxon>Spiralia</taxon>
        <taxon>Lophotrochozoa</taxon>
        <taxon>Platyhelminthes</taxon>
        <taxon>Cestoda</taxon>
        <taxon>Eucestoda</taxon>
        <taxon>Cyclophyllidea</taxon>
        <taxon>Taeniidae</taxon>
        <taxon>Echinococcus</taxon>
    </lineage>
</organism>
<keyword evidence="2" id="KW-1185">Reference proteome</keyword>
<dbReference type="EMBL" id="LN902849">
    <property type="protein sequence ID" value="CUT99859.1"/>
    <property type="molecule type" value="Genomic_DNA"/>
</dbReference>
<reference evidence="1" key="2">
    <citation type="submission" date="2015-11" db="EMBL/GenBank/DDBJ databases">
        <authorList>
            <person name="Zhang Y."/>
            <person name="Guo Z."/>
        </authorList>
    </citation>
    <scope>NUCLEOTIDE SEQUENCE</scope>
</reference>
<dbReference type="STRING" id="6211.A0A0S4MM68"/>
<reference evidence="1" key="1">
    <citation type="journal article" date="2013" name="Nature">
        <title>The genomes of four tapeworm species reveal adaptations to parasitism.</title>
        <authorList>
            <person name="Tsai I.J."/>
            <person name="Zarowiecki M."/>
            <person name="Holroyd N."/>
            <person name="Garciarrubio A."/>
            <person name="Sanchez-Flores A."/>
            <person name="Brooks K.L."/>
            <person name="Tracey A."/>
            <person name="Bobes R.J."/>
            <person name="Fragoso G."/>
            <person name="Sciutto E."/>
            <person name="Aslett M."/>
            <person name="Beasley H."/>
            <person name="Bennett H.M."/>
            <person name="Cai J."/>
            <person name="Camicia F."/>
            <person name="Clark R."/>
            <person name="Cucher M."/>
            <person name="De Silva N."/>
            <person name="Day T.A."/>
            <person name="Deplazes P."/>
            <person name="Estrada K."/>
            <person name="Fernandez C."/>
            <person name="Holland P.W."/>
            <person name="Hou J."/>
            <person name="Hu S."/>
            <person name="Huckvale T."/>
            <person name="Hung S.S."/>
            <person name="Kamenetzky L."/>
            <person name="Keane J.A."/>
            <person name="Kiss F."/>
            <person name="Koziol U."/>
            <person name="Lambert O."/>
            <person name="Liu K."/>
            <person name="Luo X."/>
            <person name="Luo Y."/>
            <person name="Macchiaroli N."/>
            <person name="Nichol S."/>
            <person name="Paps J."/>
            <person name="Parkinson J."/>
            <person name="Pouchkina-Stantcheva N."/>
            <person name="Riddiford N."/>
            <person name="Rosenzvit M."/>
            <person name="Salinas G."/>
            <person name="Wasmuth J.D."/>
            <person name="Zamanian M."/>
            <person name="Zheng Y."/>
            <person name="Cai X."/>
            <person name="Soberon X."/>
            <person name="Olson P.D."/>
            <person name="Laclette J.P."/>
            <person name="Brehm K."/>
            <person name="Berriman M."/>
            <person name="Garciarrubio A."/>
            <person name="Bobes R.J."/>
            <person name="Fragoso G."/>
            <person name="Sanchez-Flores A."/>
            <person name="Estrada K."/>
            <person name="Cevallos M.A."/>
            <person name="Morett E."/>
            <person name="Gonzalez V."/>
            <person name="Portillo T."/>
            <person name="Ochoa-Leyva A."/>
            <person name="Jose M.V."/>
            <person name="Sciutto E."/>
            <person name="Landa A."/>
            <person name="Jimenez L."/>
            <person name="Valdes V."/>
            <person name="Carrero J.C."/>
            <person name="Larralde C."/>
            <person name="Morales-Montor J."/>
            <person name="Limon-Lason J."/>
            <person name="Soberon X."/>
            <person name="Laclette J.P."/>
        </authorList>
    </citation>
    <scope>NUCLEOTIDE SEQUENCE [LARGE SCALE GENOMIC DNA]</scope>
</reference>
<dbReference type="Proteomes" id="UP000017246">
    <property type="component" value="Unassembled WGS sequence"/>
</dbReference>
<dbReference type="AlphaFoldDB" id="A0A0S4MM68"/>
<protein>
    <submittedName>
        <fullName evidence="1">Lag1 longevity assurance 1</fullName>
    </submittedName>
</protein>
<name>A0A0S4MM68_ECHMU</name>
<sequence>MITVVVAVVAADSLDAQIQCVGCCLITSEKLLQWAEFQPKDTEKAPEGIFRSAYYCIITVYGAYVSYFSGRYNFIQQPCEVYDQNITSAPANNASQEDLHYCSTTPGQPAFMVSHPVPFDLSKRTKFVTNQVLDVPSTENIIHYTTYFVPTRRLGSGKCSSLAKYFMGINTTCRIKATTLSSIVDRQTDRRMVEFDKYHDPVTVLHSAFSESAGIQRIVHLCWHVWTPISTRCSTHEPRQCPANLNNTTYADYTRS</sequence>
<accession>A0A0S4MM68</accession>
<evidence type="ECO:0000313" key="1">
    <source>
        <dbReference type="EMBL" id="CUT99859.1"/>
    </source>
</evidence>
<evidence type="ECO:0000313" key="2">
    <source>
        <dbReference type="Proteomes" id="UP000017246"/>
    </source>
</evidence>
<proteinExistence type="predicted"/>